<proteinExistence type="predicted"/>
<evidence type="ECO:0000313" key="11">
    <source>
        <dbReference type="Proteomes" id="UP000583556"/>
    </source>
</evidence>
<dbReference type="Pfam" id="PF07536">
    <property type="entry name" value="HWE_HK"/>
    <property type="match status" value="1"/>
</dbReference>
<dbReference type="AlphaFoldDB" id="A0A7Y0BMM9"/>
<dbReference type="EMBL" id="JABBGM010000002">
    <property type="protein sequence ID" value="NML93165.1"/>
    <property type="molecule type" value="Genomic_DNA"/>
</dbReference>
<organism evidence="10 11">
    <name type="scientific">Novosphingobium olei</name>
    <dbReference type="NCBI Taxonomy" id="2728851"/>
    <lineage>
        <taxon>Bacteria</taxon>
        <taxon>Pseudomonadati</taxon>
        <taxon>Pseudomonadota</taxon>
        <taxon>Alphaproteobacteria</taxon>
        <taxon>Sphingomonadales</taxon>
        <taxon>Sphingomonadaceae</taxon>
        <taxon>Novosphingobium</taxon>
    </lineage>
</organism>
<evidence type="ECO:0000259" key="9">
    <source>
        <dbReference type="SMART" id="SM00911"/>
    </source>
</evidence>
<comment type="catalytic activity">
    <reaction evidence="1">
        <text>ATP + protein L-histidine = ADP + protein N-phospho-L-histidine.</text>
        <dbReference type="EC" id="2.7.13.3"/>
    </reaction>
</comment>
<dbReference type="InterPro" id="IPR011102">
    <property type="entry name" value="Sig_transdc_His_kinase_HWE"/>
</dbReference>
<accession>A0A7Y0BMM9</accession>
<dbReference type="Proteomes" id="UP000583556">
    <property type="component" value="Unassembled WGS sequence"/>
</dbReference>
<evidence type="ECO:0000256" key="4">
    <source>
        <dbReference type="ARBA" id="ARBA00022679"/>
    </source>
</evidence>
<dbReference type="PANTHER" id="PTHR41523:SF8">
    <property type="entry name" value="ETHYLENE RESPONSE SENSOR PROTEIN"/>
    <property type="match status" value="1"/>
</dbReference>
<keyword evidence="4" id="KW-0808">Transferase</keyword>
<comment type="caution">
    <text evidence="10">The sequence shown here is derived from an EMBL/GenBank/DDBJ whole genome shotgun (WGS) entry which is preliminary data.</text>
</comment>
<keyword evidence="8" id="KW-0472">Membrane</keyword>
<evidence type="ECO:0000256" key="6">
    <source>
        <dbReference type="ARBA" id="ARBA00022777"/>
    </source>
</evidence>
<dbReference type="Gene3D" id="3.30.565.10">
    <property type="entry name" value="Histidine kinase-like ATPase, C-terminal domain"/>
    <property type="match status" value="1"/>
</dbReference>
<dbReference type="SMART" id="SM00911">
    <property type="entry name" value="HWE_HK"/>
    <property type="match status" value="1"/>
</dbReference>
<keyword evidence="8" id="KW-1133">Transmembrane helix</keyword>
<reference evidence="10 11" key="1">
    <citation type="submission" date="2020-04" db="EMBL/GenBank/DDBJ databases">
        <title>Novosphingobium sp. TW-4 isolated from soil.</title>
        <authorList>
            <person name="Dahal R.H."/>
            <person name="Chaudhary D.K."/>
        </authorList>
    </citation>
    <scope>NUCLEOTIDE SEQUENCE [LARGE SCALE GENOMIC DNA]</scope>
    <source>
        <strain evidence="10 11">TW-4</strain>
    </source>
</reference>
<dbReference type="RefSeq" id="WP_169492419.1">
    <property type="nucleotide sequence ID" value="NZ_JABBGM010000002.1"/>
</dbReference>
<keyword evidence="7" id="KW-0067">ATP-binding</keyword>
<name>A0A7Y0BMM9_9SPHN</name>
<dbReference type="PANTHER" id="PTHR41523">
    <property type="entry name" value="TWO-COMPONENT SYSTEM SENSOR PROTEIN"/>
    <property type="match status" value="1"/>
</dbReference>
<evidence type="ECO:0000256" key="3">
    <source>
        <dbReference type="ARBA" id="ARBA00022553"/>
    </source>
</evidence>
<keyword evidence="3" id="KW-0597">Phosphoprotein</keyword>
<feature type="transmembrane region" description="Helical" evidence="8">
    <location>
        <begin position="50"/>
        <end position="76"/>
    </location>
</feature>
<keyword evidence="11" id="KW-1185">Reference proteome</keyword>
<evidence type="ECO:0000313" key="10">
    <source>
        <dbReference type="EMBL" id="NML93165.1"/>
    </source>
</evidence>
<dbReference type="EC" id="2.7.13.3" evidence="2"/>
<evidence type="ECO:0000256" key="1">
    <source>
        <dbReference type="ARBA" id="ARBA00000085"/>
    </source>
</evidence>
<dbReference type="GO" id="GO:0004673">
    <property type="term" value="F:protein histidine kinase activity"/>
    <property type="evidence" value="ECO:0007669"/>
    <property type="project" value="UniProtKB-EC"/>
</dbReference>
<evidence type="ECO:0000256" key="5">
    <source>
        <dbReference type="ARBA" id="ARBA00022741"/>
    </source>
</evidence>
<feature type="domain" description="Signal transduction histidine kinase HWE region" evidence="9">
    <location>
        <begin position="135"/>
        <end position="214"/>
    </location>
</feature>
<feature type="transmembrane region" description="Helical" evidence="8">
    <location>
        <begin position="21"/>
        <end position="38"/>
    </location>
</feature>
<keyword evidence="8" id="KW-0812">Transmembrane</keyword>
<gene>
    <name evidence="10" type="ORF">HHL27_05715</name>
</gene>
<dbReference type="InterPro" id="IPR036890">
    <property type="entry name" value="HATPase_C_sf"/>
</dbReference>
<sequence>MTRAKVIRQALVKQRSPAEQVVLLVLLVAFPTAVRALVDPGTSALPFLTYWPSILIGALLLDTAYAVLVACIAAIVSQRLFGGGAWFAVIDPMRAAFFLMFCFSAGLILATGSALRGAVRELDALHEQAEGFNRELRHRVRNMLTIVQALASRGPKADNPLDFYREFSSRLEGLAQASDLLRIGTETEGRLPEIAERTLEPFGRRTRLKLSGDPVILPDRTCIPLIMALHELATNAVKHGAWSDDQGLVELTWFLAVDGRSLYILWKEQGGPPVSSPSREGVGTRLLMPQPGLDAVELNFDRRGVWCEIMVEGARPVDEQSQPQGRMPELR</sequence>
<feature type="transmembrane region" description="Helical" evidence="8">
    <location>
        <begin position="96"/>
        <end position="115"/>
    </location>
</feature>
<protein>
    <recommendedName>
        <fullName evidence="2">histidine kinase</fullName>
        <ecNumber evidence="2">2.7.13.3</ecNumber>
    </recommendedName>
</protein>
<dbReference type="GO" id="GO:0005524">
    <property type="term" value="F:ATP binding"/>
    <property type="evidence" value="ECO:0007669"/>
    <property type="project" value="UniProtKB-KW"/>
</dbReference>
<keyword evidence="5" id="KW-0547">Nucleotide-binding</keyword>
<keyword evidence="6 10" id="KW-0418">Kinase</keyword>
<evidence type="ECO:0000256" key="2">
    <source>
        <dbReference type="ARBA" id="ARBA00012438"/>
    </source>
</evidence>
<evidence type="ECO:0000256" key="8">
    <source>
        <dbReference type="SAM" id="Phobius"/>
    </source>
</evidence>
<evidence type="ECO:0000256" key="7">
    <source>
        <dbReference type="ARBA" id="ARBA00022840"/>
    </source>
</evidence>